<protein>
    <recommendedName>
        <fullName evidence="2">Pyruvate flavodoxin/ferredoxin oxidoreductase pyrimidine binding domain-containing protein</fullName>
    </recommendedName>
</protein>
<comment type="caution">
    <text evidence="3">The sequence shown here is derived from an EMBL/GenBank/DDBJ whole genome shotgun (WGS) entry which is preliminary data.</text>
</comment>
<dbReference type="PANTHER" id="PTHR32154:SF20">
    <property type="entry name" value="2-OXOGLUTARATE OXIDOREDUCTASE SUBUNIT KORA"/>
    <property type="match status" value="1"/>
</dbReference>
<dbReference type="Gene3D" id="3.40.50.970">
    <property type="match status" value="1"/>
</dbReference>
<dbReference type="EMBL" id="BARU01040078">
    <property type="protein sequence ID" value="GAH87874.1"/>
    <property type="molecule type" value="Genomic_DNA"/>
</dbReference>
<dbReference type="GO" id="GO:0016491">
    <property type="term" value="F:oxidoreductase activity"/>
    <property type="evidence" value="ECO:0007669"/>
    <property type="project" value="UniProtKB-KW"/>
</dbReference>
<dbReference type="Pfam" id="PF01855">
    <property type="entry name" value="POR_N"/>
    <property type="match status" value="1"/>
</dbReference>
<reference evidence="3" key="1">
    <citation type="journal article" date="2014" name="Front. Microbiol.">
        <title>High frequency of phylogenetically diverse reductive dehalogenase-homologous genes in deep subseafloor sedimentary metagenomes.</title>
        <authorList>
            <person name="Kawai M."/>
            <person name="Futagami T."/>
            <person name="Toyoda A."/>
            <person name="Takaki Y."/>
            <person name="Nishi S."/>
            <person name="Hori S."/>
            <person name="Arai W."/>
            <person name="Tsubouchi T."/>
            <person name="Morono Y."/>
            <person name="Uchiyama I."/>
            <person name="Ito T."/>
            <person name="Fujiyama A."/>
            <person name="Inagaki F."/>
            <person name="Takami H."/>
        </authorList>
    </citation>
    <scope>NUCLEOTIDE SEQUENCE</scope>
    <source>
        <strain evidence="3">Expedition CK06-06</strain>
    </source>
</reference>
<name>X1KCF0_9ZZZZ</name>
<evidence type="ECO:0000256" key="1">
    <source>
        <dbReference type="ARBA" id="ARBA00023002"/>
    </source>
</evidence>
<dbReference type="InterPro" id="IPR050722">
    <property type="entry name" value="Pyruvate:ferred/Flavod_OxRd"/>
</dbReference>
<proteinExistence type="predicted"/>
<keyword evidence="1" id="KW-0560">Oxidoreductase</keyword>
<dbReference type="AlphaFoldDB" id="X1KCF0"/>
<evidence type="ECO:0000259" key="2">
    <source>
        <dbReference type="Pfam" id="PF01855"/>
    </source>
</evidence>
<feature type="domain" description="Pyruvate flavodoxin/ferredoxin oxidoreductase pyrimidine binding" evidence="2">
    <location>
        <begin position="1"/>
        <end position="160"/>
    </location>
</feature>
<evidence type="ECO:0000313" key="3">
    <source>
        <dbReference type="EMBL" id="GAH87874.1"/>
    </source>
</evidence>
<sequence>MTEGISLAGITEAPILIVLSQRPGPATGVPTYTEQADLSFALSAGHGDFLRIVASPGTIEDAYYLTAEMLDLVWKFQTPGILLTEKQLSECSMTIDIDVDKAKWAKPKMHQGENYKRYHDAEDGISPMLFPPSKEVIKWNSYEHDEFGVTTENAEMITKMHDKRNKKLKA</sequence>
<dbReference type="SUPFAM" id="SSF52518">
    <property type="entry name" value="Thiamin diphosphate-binding fold (THDP-binding)"/>
    <property type="match status" value="1"/>
</dbReference>
<dbReference type="InterPro" id="IPR002880">
    <property type="entry name" value="Pyrv_Fd/Flavodoxin_OxRdtase_N"/>
</dbReference>
<dbReference type="GO" id="GO:0006979">
    <property type="term" value="P:response to oxidative stress"/>
    <property type="evidence" value="ECO:0007669"/>
    <property type="project" value="TreeGrafter"/>
</dbReference>
<dbReference type="InterPro" id="IPR029061">
    <property type="entry name" value="THDP-binding"/>
</dbReference>
<feature type="non-terminal residue" evidence="3">
    <location>
        <position position="170"/>
    </location>
</feature>
<dbReference type="CDD" id="cd07034">
    <property type="entry name" value="TPP_PYR_PFOR_IOR-alpha_like"/>
    <property type="match status" value="1"/>
</dbReference>
<accession>X1KCF0</accession>
<dbReference type="PANTHER" id="PTHR32154">
    <property type="entry name" value="PYRUVATE-FLAVODOXIN OXIDOREDUCTASE-RELATED"/>
    <property type="match status" value="1"/>
</dbReference>
<gene>
    <name evidence="3" type="ORF">S03H2_62020</name>
</gene>
<organism evidence="3">
    <name type="scientific">marine sediment metagenome</name>
    <dbReference type="NCBI Taxonomy" id="412755"/>
    <lineage>
        <taxon>unclassified sequences</taxon>
        <taxon>metagenomes</taxon>
        <taxon>ecological metagenomes</taxon>
    </lineage>
</organism>